<dbReference type="PROSITE" id="PS50103">
    <property type="entry name" value="ZF_C3H1"/>
    <property type="match status" value="3"/>
</dbReference>
<accession>A0A443SMA7</accession>
<dbReference type="Gene3D" id="3.30.1370.210">
    <property type="match status" value="2"/>
</dbReference>
<dbReference type="GO" id="GO:0043484">
    <property type="term" value="P:regulation of RNA splicing"/>
    <property type="evidence" value="ECO:0007669"/>
    <property type="project" value="TreeGrafter"/>
</dbReference>
<evidence type="ECO:0000256" key="6">
    <source>
        <dbReference type="SAM" id="Coils"/>
    </source>
</evidence>
<keyword evidence="1 5" id="KW-0479">Metal-binding</keyword>
<feature type="domain" description="C3H1-type" evidence="8">
    <location>
        <begin position="41"/>
        <end position="63"/>
    </location>
</feature>
<name>A0A443SMA7_9ACAR</name>
<feature type="region of interest" description="Disordered" evidence="7">
    <location>
        <begin position="308"/>
        <end position="340"/>
    </location>
</feature>
<sequence>MTEDKDNQDLIGVVNAQRKKEQMENNNNNSFNDHQEMFGDVCRDFLRNVCRRGNACRYRHPDPSEAEELGKKIEYIFCHDYQNRECRRQNCRFLHCTKQEEEIYRTSGKLPQHILDKMAQNKAQEMAKSNGDPVPVCKDYLKGECRRGAGRCKFRHISQADYEMELRAGSGASLRYANQRSSIGNASYNDRGYDTFAPPEPKRRAYDAGTGFGTAFTFGADRGAGVGLASIAGAALGPEFDYGASAGSALGATAGAISHQSLYSNTRFLEEENTALRRRIEELKKQVADLMATNEFLLEQNAQLRTLGKTVSSSAPQPSGPAAAPPPPLGPPPLPPITSDLLAQQPVVPASLASLGAQGGIPVSSMAALSTSVISTSTTPLVSYPIMTAAIQSLRPPTIPHSLSH</sequence>
<evidence type="ECO:0000256" key="1">
    <source>
        <dbReference type="ARBA" id="ARBA00022723"/>
    </source>
</evidence>
<keyword evidence="10" id="KW-1185">Reference proteome</keyword>
<keyword evidence="4 5" id="KW-0862">Zinc</keyword>
<evidence type="ECO:0000256" key="4">
    <source>
        <dbReference type="ARBA" id="ARBA00022833"/>
    </source>
</evidence>
<evidence type="ECO:0000256" key="2">
    <source>
        <dbReference type="ARBA" id="ARBA00022737"/>
    </source>
</evidence>
<feature type="zinc finger region" description="C3H1-type" evidence="5">
    <location>
        <begin position="41"/>
        <end position="63"/>
    </location>
</feature>
<evidence type="ECO:0000256" key="5">
    <source>
        <dbReference type="PROSITE-ProRule" id="PRU00723"/>
    </source>
</evidence>
<proteinExistence type="predicted"/>
<keyword evidence="6" id="KW-0175">Coiled coil</keyword>
<feature type="domain" description="C3H1-type" evidence="8">
    <location>
        <begin position="131"/>
        <end position="159"/>
    </location>
</feature>
<feature type="coiled-coil region" evidence="6">
    <location>
        <begin position="266"/>
        <end position="300"/>
    </location>
</feature>
<dbReference type="Proteomes" id="UP000288716">
    <property type="component" value="Unassembled WGS sequence"/>
</dbReference>
<dbReference type="VEuPathDB" id="VectorBase:LDEU003385"/>
<dbReference type="PANTHER" id="PTHR12675:SF6">
    <property type="entry name" value="ZINC FINGER CCCH DOMAIN-CONTAINING PROTEIN 10"/>
    <property type="match status" value="1"/>
</dbReference>
<organism evidence="9 10">
    <name type="scientific">Leptotrombidium deliense</name>
    <dbReference type="NCBI Taxonomy" id="299467"/>
    <lineage>
        <taxon>Eukaryota</taxon>
        <taxon>Metazoa</taxon>
        <taxon>Ecdysozoa</taxon>
        <taxon>Arthropoda</taxon>
        <taxon>Chelicerata</taxon>
        <taxon>Arachnida</taxon>
        <taxon>Acari</taxon>
        <taxon>Acariformes</taxon>
        <taxon>Trombidiformes</taxon>
        <taxon>Prostigmata</taxon>
        <taxon>Anystina</taxon>
        <taxon>Parasitengona</taxon>
        <taxon>Trombiculoidea</taxon>
        <taxon>Trombiculidae</taxon>
        <taxon>Leptotrombidium</taxon>
    </lineage>
</organism>
<protein>
    <submittedName>
        <fullName evidence="9">Zinc finger CCCH domain-containing protein 10-like protein</fullName>
    </submittedName>
</protein>
<dbReference type="GO" id="GO:0008270">
    <property type="term" value="F:zinc ion binding"/>
    <property type="evidence" value="ECO:0007669"/>
    <property type="project" value="UniProtKB-KW"/>
</dbReference>
<evidence type="ECO:0000313" key="10">
    <source>
        <dbReference type="Proteomes" id="UP000288716"/>
    </source>
</evidence>
<evidence type="ECO:0000259" key="8">
    <source>
        <dbReference type="PROSITE" id="PS50103"/>
    </source>
</evidence>
<keyword evidence="2" id="KW-0677">Repeat</keyword>
<dbReference type="InterPro" id="IPR000571">
    <property type="entry name" value="Znf_CCCH"/>
</dbReference>
<comment type="caution">
    <text evidence="9">The sequence shown here is derived from an EMBL/GenBank/DDBJ whole genome shotgun (WGS) entry which is preliminary data.</text>
</comment>
<keyword evidence="3 5" id="KW-0863">Zinc-finger</keyword>
<dbReference type="GO" id="GO:0003723">
    <property type="term" value="F:RNA binding"/>
    <property type="evidence" value="ECO:0007669"/>
    <property type="project" value="TreeGrafter"/>
</dbReference>
<feature type="domain" description="C3H1-type" evidence="8">
    <location>
        <begin position="77"/>
        <end position="98"/>
    </location>
</feature>
<gene>
    <name evidence="9" type="ORF">B4U80_10490</name>
</gene>
<dbReference type="AlphaFoldDB" id="A0A443SMA7"/>
<feature type="zinc finger region" description="C3H1-type" evidence="5">
    <location>
        <begin position="77"/>
        <end position="98"/>
    </location>
</feature>
<dbReference type="PANTHER" id="PTHR12675">
    <property type="entry name" value="MUSCLEBLIND-LIKE PROTEIN"/>
    <property type="match status" value="1"/>
</dbReference>
<feature type="compositionally biased region" description="Pro residues" evidence="7">
    <location>
        <begin position="323"/>
        <end position="336"/>
    </location>
</feature>
<evidence type="ECO:0000313" key="9">
    <source>
        <dbReference type="EMBL" id="RWS28657.1"/>
    </source>
</evidence>
<evidence type="ECO:0000256" key="3">
    <source>
        <dbReference type="ARBA" id="ARBA00022771"/>
    </source>
</evidence>
<feature type="compositionally biased region" description="Low complexity" evidence="7">
    <location>
        <begin position="312"/>
        <end position="322"/>
    </location>
</feature>
<reference evidence="9 10" key="1">
    <citation type="journal article" date="2018" name="Gigascience">
        <title>Genomes of trombidid mites reveal novel predicted allergens and laterally-transferred genes associated with secondary metabolism.</title>
        <authorList>
            <person name="Dong X."/>
            <person name="Chaisiri K."/>
            <person name="Xia D."/>
            <person name="Armstrong S.D."/>
            <person name="Fang Y."/>
            <person name="Donnelly M.J."/>
            <person name="Kadowaki T."/>
            <person name="McGarry J.W."/>
            <person name="Darby A.C."/>
            <person name="Makepeace B.L."/>
        </authorList>
    </citation>
    <scope>NUCLEOTIDE SEQUENCE [LARGE SCALE GENOMIC DNA]</scope>
    <source>
        <strain evidence="9">UoL-UT</strain>
    </source>
</reference>
<evidence type="ECO:0000256" key="7">
    <source>
        <dbReference type="SAM" id="MobiDB-lite"/>
    </source>
</evidence>
<dbReference type="OrthoDB" id="250836at2759"/>
<dbReference type="SMART" id="SM00356">
    <property type="entry name" value="ZnF_C3H1"/>
    <property type="match status" value="3"/>
</dbReference>
<feature type="zinc finger region" description="C3H1-type" evidence="5">
    <location>
        <begin position="131"/>
        <end position="159"/>
    </location>
</feature>
<dbReference type="EMBL" id="NCKV01001275">
    <property type="protein sequence ID" value="RWS28657.1"/>
    <property type="molecule type" value="Genomic_DNA"/>
</dbReference>